<dbReference type="RefSeq" id="WP_222580811.1">
    <property type="nucleotide sequence ID" value="NZ_JAHVHU010000013.1"/>
</dbReference>
<dbReference type="AlphaFoldDB" id="A0A953HW10"/>
<dbReference type="Proteomes" id="UP000753961">
    <property type="component" value="Unassembled WGS sequence"/>
</dbReference>
<dbReference type="InterPro" id="IPR020018">
    <property type="entry name" value="Motility-assoc_lipoprot_GldH"/>
</dbReference>
<evidence type="ECO:0000313" key="2">
    <source>
        <dbReference type="Proteomes" id="UP000753961"/>
    </source>
</evidence>
<protein>
    <submittedName>
        <fullName evidence="1">Gliding motility lipoprotein GldH</fullName>
    </submittedName>
</protein>
<dbReference type="PROSITE" id="PS51257">
    <property type="entry name" value="PROKAR_LIPOPROTEIN"/>
    <property type="match status" value="1"/>
</dbReference>
<keyword evidence="1" id="KW-0449">Lipoprotein</keyword>
<keyword evidence="2" id="KW-1185">Reference proteome</keyword>
<accession>A0A953HW10</accession>
<reference evidence="1" key="1">
    <citation type="submission" date="2021-06" db="EMBL/GenBank/DDBJ databases">
        <title>44 bacteria genomes isolated from Dapeng, Shenzhen.</title>
        <authorList>
            <person name="Zheng W."/>
            <person name="Yu S."/>
            <person name="Huang Y."/>
        </authorList>
    </citation>
    <scope>NUCLEOTIDE SEQUENCE</scope>
    <source>
        <strain evidence="1">DP5N28-2</strain>
    </source>
</reference>
<comment type="caution">
    <text evidence="1">The sequence shown here is derived from an EMBL/GenBank/DDBJ whole genome shotgun (WGS) entry which is preliminary data.</text>
</comment>
<evidence type="ECO:0000313" key="1">
    <source>
        <dbReference type="EMBL" id="MBY5959275.1"/>
    </source>
</evidence>
<name>A0A953HW10_9BACT</name>
<gene>
    <name evidence="1" type="ORF">KUV50_14075</name>
</gene>
<proteinExistence type="predicted"/>
<sequence length="156" mass="17381">MGRTNLGVILGGLLILMSCTRSNVLEHQSFTLPESGWERSHKLKGSWTTDKTTTDGSVVLRITHTPEFGYQNIYLTGMLNRDSEQVFSDTFSIQLARPNNGQWLGQSVGDLIQVIDTLPCNLSLNQNETFQFEISQHSRQANLEGIAEVTIQLVSP</sequence>
<organism evidence="1 2">
    <name type="scientific">Membranihabitans marinus</name>
    <dbReference type="NCBI Taxonomy" id="1227546"/>
    <lineage>
        <taxon>Bacteria</taxon>
        <taxon>Pseudomonadati</taxon>
        <taxon>Bacteroidota</taxon>
        <taxon>Saprospiria</taxon>
        <taxon>Saprospirales</taxon>
        <taxon>Saprospiraceae</taxon>
        <taxon>Membranihabitans</taxon>
    </lineage>
</organism>
<dbReference type="EMBL" id="JAHVHU010000013">
    <property type="protein sequence ID" value="MBY5959275.1"/>
    <property type="molecule type" value="Genomic_DNA"/>
</dbReference>
<dbReference type="Pfam" id="PF14109">
    <property type="entry name" value="GldH_lipo"/>
    <property type="match status" value="1"/>
</dbReference>